<proteinExistence type="predicted"/>
<name>L8WT42_THACA</name>
<sequence length="165" mass="18961">MWWLRTCGTDTVDAESKSSTLSHLISSRIPPYLNSPISTHHYPLLMHRLFQINSHNGESALSWLECLVKNFLGAVSGLRGIGRDSSDMMAVFVDLPRHHVLHFVAERSSTRALFYKWDKVFRRLSGFILPFANHWLGLIPNHGCIRNGTLYMQVENMRVEVNKVR</sequence>
<dbReference type="HOGENOM" id="CLU_1611923_0_0_1"/>
<evidence type="ECO:0000313" key="1">
    <source>
        <dbReference type="EMBL" id="ELU39913.1"/>
    </source>
</evidence>
<reference evidence="1 2" key="1">
    <citation type="journal article" date="2013" name="Nat. Commun.">
        <title>The evolution and pathogenic mechanisms of the rice sheath blight pathogen.</title>
        <authorList>
            <person name="Zheng A."/>
            <person name="Lin R."/>
            <person name="Xu L."/>
            <person name="Qin P."/>
            <person name="Tang C."/>
            <person name="Ai P."/>
            <person name="Zhang D."/>
            <person name="Liu Y."/>
            <person name="Sun Z."/>
            <person name="Feng H."/>
            <person name="Wang Y."/>
            <person name="Chen Y."/>
            <person name="Liang X."/>
            <person name="Fu R."/>
            <person name="Li Q."/>
            <person name="Zhang J."/>
            <person name="Yu X."/>
            <person name="Xie Z."/>
            <person name="Ding L."/>
            <person name="Guan P."/>
            <person name="Tang J."/>
            <person name="Liang Y."/>
            <person name="Wang S."/>
            <person name="Deng Q."/>
            <person name="Li S."/>
            <person name="Zhu J."/>
            <person name="Wang L."/>
            <person name="Liu H."/>
            <person name="Li P."/>
        </authorList>
    </citation>
    <scope>NUCLEOTIDE SEQUENCE [LARGE SCALE GENOMIC DNA]</scope>
    <source>
        <strain evidence="2">AG-1 IA</strain>
    </source>
</reference>
<evidence type="ECO:0000313" key="2">
    <source>
        <dbReference type="Proteomes" id="UP000011668"/>
    </source>
</evidence>
<dbReference type="AlphaFoldDB" id="L8WT42"/>
<gene>
    <name evidence="1" type="ORF">AG1IA_06058</name>
</gene>
<dbReference type="EMBL" id="AFRT01001587">
    <property type="protein sequence ID" value="ELU39913.1"/>
    <property type="molecule type" value="Genomic_DNA"/>
</dbReference>
<organism evidence="1 2">
    <name type="scientific">Thanatephorus cucumeris (strain AG1-IA)</name>
    <name type="common">Rice sheath blight fungus</name>
    <name type="synonym">Rhizoctonia solani</name>
    <dbReference type="NCBI Taxonomy" id="983506"/>
    <lineage>
        <taxon>Eukaryota</taxon>
        <taxon>Fungi</taxon>
        <taxon>Dikarya</taxon>
        <taxon>Basidiomycota</taxon>
        <taxon>Agaricomycotina</taxon>
        <taxon>Agaricomycetes</taxon>
        <taxon>Cantharellales</taxon>
        <taxon>Ceratobasidiaceae</taxon>
        <taxon>Rhizoctonia</taxon>
        <taxon>Rhizoctonia solani AG-1</taxon>
    </lineage>
</organism>
<keyword evidence="2" id="KW-1185">Reference proteome</keyword>
<dbReference type="Proteomes" id="UP000011668">
    <property type="component" value="Unassembled WGS sequence"/>
</dbReference>
<comment type="caution">
    <text evidence="1">The sequence shown here is derived from an EMBL/GenBank/DDBJ whole genome shotgun (WGS) entry which is preliminary data.</text>
</comment>
<accession>L8WT42</accession>
<protein>
    <submittedName>
        <fullName evidence="1">Uncharacterized protein</fullName>
    </submittedName>
</protein>